<dbReference type="PANTHER" id="PTHR42695">
    <property type="entry name" value="GLUTAMINE AMIDOTRANSFERASE YLR126C-RELATED"/>
    <property type="match status" value="1"/>
</dbReference>
<accession>A0ABV4IAP3</accession>
<dbReference type="SUPFAM" id="SSF52317">
    <property type="entry name" value="Class I glutamine amidotransferase-like"/>
    <property type="match status" value="1"/>
</dbReference>
<dbReference type="CDD" id="cd01741">
    <property type="entry name" value="GATase1_1"/>
    <property type="match status" value="1"/>
</dbReference>
<sequence>MRTLYIVKAGSTFAPIAHTLGDFEHWIATGLAPAHVQAAQRPAMALLHAANTTQGSVTYPDPQQCAGVVISGSHDMVTDSAPWMQELAQWLHRVCMAGVPVLGICFGHQLLAQLLGGQVSMHPAGLELGTVPIAIQADVSQDPLWQHMPQCFEAHVVHYQSVRRLPPGACVLAGNSHDPHQAFRWRNNVWGVQFHPEFSQEAMQRYIDHVVQDLVKHGASSLPPRQLHCSATPDAAQLLYQFMLHTQHWAAQQTAGRCAA</sequence>
<comment type="caution">
    <text evidence="2">The sequence shown here is derived from an EMBL/GenBank/DDBJ whole genome shotgun (WGS) entry which is preliminary data.</text>
</comment>
<keyword evidence="3" id="KW-1185">Reference proteome</keyword>
<dbReference type="InterPro" id="IPR029062">
    <property type="entry name" value="Class_I_gatase-like"/>
</dbReference>
<evidence type="ECO:0000259" key="1">
    <source>
        <dbReference type="Pfam" id="PF00117"/>
    </source>
</evidence>
<feature type="domain" description="Glutamine amidotransferase" evidence="1">
    <location>
        <begin position="62"/>
        <end position="203"/>
    </location>
</feature>
<dbReference type="NCBIfam" id="NF006562">
    <property type="entry name" value="PRK09065.1"/>
    <property type="match status" value="1"/>
</dbReference>
<organism evidence="2 3">
    <name type="scientific">Comamonas jiangduensis</name>
    <dbReference type="NCBI Taxonomy" id="1194168"/>
    <lineage>
        <taxon>Bacteria</taxon>
        <taxon>Pseudomonadati</taxon>
        <taxon>Pseudomonadota</taxon>
        <taxon>Betaproteobacteria</taxon>
        <taxon>Burkholderiales</taxon>
        <taxon>Comamonadaceae</taxon>
        <taxon>Comamonas</taxon>
    </lineage>
</organism>
<dbReference type="Proteomes" id="UP001567350">
    <property type="component" value="Unassembled WGS sequence"/>
</dbReference>
<dbReference type="EMBL" id="JBGJLR010000004">
    <property type="protein sequence ID" value="MEZ2738919.1"/>
    <property type="molecule type" value="Genomic_DNA"/>
</dbReference>
<keyword evidence="2" id="KW-0315">Glutamine amidotransferase</keyword>
<evidence type="ECO:0000313" key="2">
    <source>
        <dbReference type="EMBL" id="MEZ2738919.1"/>
    </source>
</evidence>
<dbReference type="PROSITE" id="PS51273">
    <property type="entry name" value="GATASE_TYPE_1"/>
    <property type="match status" value="1"/>
</dbReference>
<dbReference type="PRINTS" id="PR00096">
    <property type="entry name" value="GATASE"/>
</dbReference>
<evidence type="ECO:0000313" key="3">
    <source>
        <dbReference type="Proteomes" id="UP001567350"/>
    </source>
</evidence>
<gene>
    <name evidence="2" type="ORF">ACBP88_05475</name>
</gene>
<dbReference type="Gene3D" id="3.40.50.880">
    <property type="match status" value="1"/>
</dbReference>
<protein>
    <submittedName>
        <fullName evidence="2">Glutamine amidotransferase</fullName>
    </submittedName>
</protein>
<dbReference type="InterPro" id="IPR017926">
    <property type="entry name" value="GATASE"/>
</dbReference>
<name>A0ABV4IAP3_9BURK</name>
<dbReference type="InterPro" id="IPR044992">
    <property type="entry name" value="ChyE-like"/>
</dbReference>
<dbReference type="PANTHER" id="PTHR42695:SF5">
    <property type="entry name" value="GLUTAMINE AMIDOTRANSFERASE YLR126C-RELATED"/>
    <property type="match status" value="1"/>
</dbReference>
<dbReference type="RefSeq" id="WP_370891180.1">
    <property type="nucleotide sequence ID" value="NZ_JBGJLR010000004.1"/>
</dbReference>
<reference evidence="2 3" key="1">
    <citation type="submission" date="2024-08" db="EMBL/GenBank/DDBJ databases">
        <authorList>
            <person name="Feng Z."/>
            <person name="Ronholm J."/>
        </authorList>
    </citation>
    <scope>NUCLEOTIDE SEQUENCE [LARGE SCALE GENOMIC DNA]</scope>
    <source>
        <strain evidence="2 3">4-AB0-8</strain>
    </source>
</reference>
<proteinExistence type="predicted"/>
<dbReference type="Pfam" id="PF00117">
    <property type="entry name" value="GATase"/>
    <property type="match status" value="1"/>
</dbReference>